<organism evidence="1 2">
    <name type="scientific">Thiospirochaeta perfilievii</name>
    <dbReference type="NCBI Taxonomy" id="252967"/>
    <lineage>
        <taxon>Bacteria</taxon>
        <taxon>Pseudomonadati</taxon>
        <taxon>Spirochaetota</taxon>
        <taxon>Spirochaetia</taxon>
        <taxon>Spirochaetales</taxon>
        <taxon>Spirochaetaceae</taxon>
        <taxon>Thiospirochaeta</taxon>
    </lineage>
</organism>
<dbReference type="KEGG" id="sper:EW093_14430"/>
<gene>
    <name evidence="1" type="ORF">EW093_14430</name>
</gene>
<dbReference type="OrthoDB" id="9810361at2"/>
<dbReference type="Proteomes" id="UP000323824">
    <property type="component" value="Chromosome"/>
</dbReference>
<dbReference type="AlphaFoldDB" id="A0A5C1QGZ6"/>
<proteinExistence type="predicted"/>
<keyword evidence="2" id="KW-1185">Reference proteome</keyword>
<sequence length="196" mass="23047">MKEFQCKCCGDCCSGDMEIFLNLYDLYKIAKHRGYTSTKTLFDNRIVSIAKGQNSMLFPRMVFKKYPYKFCPFLINDVDEKMNIRGFCSLHPYTKPLVCILAPHSKIYDNDSKESKYIYTKPTESCPGKLADFENSNKQILDPILLELAYDNDFFNILSLIKDKNIQNYESKLYYFSTKRAFKDTMLQLRSYYEKA</sequence>
<evidence type="ECO:0000313" key="1">
    <source>
        <dbReference type="EMBL" id="QEN05846.1"/>
    </source>
</evidence>
<evidence type="ECO:0000313" key="2">
    <source>
        <dbReference type="Proteomes" id="UP000323824"/>
    </source>
</evidence>
<evidence type="ECO:0008006" key="3">
    <source>
        <dbReference type="Google" id="ProtNLM"/>
    </source>
</evidence>
<reference evidence="1 2" key="2">
    <citation type="submission" date="2019-09" db="EMBL/GenBank/DDBJ databases">
        <title>Complete Genome Sequence and Methylome Analysis of free living Spirochaetas.</title>
        <authorList>
            <person name="Leshcheva N."/>
            <person name="Mikheeva N."/>
        </authorList>
    </citation>
    <scope>NUCLEOTIDE SEQUENCE [LARGE SCALE GENOMIC DNA]</scope>
    <source>
        <strain evidence="1 2">P</strain>
    </source>
</reference>
<name>A0A5C1QGZ6_9SPIO</name>
<dbReference type="EMBL" id="CP035807">
    <property type="protein sequence ID" value="QEN05846.1"/>
    <property type="molecule type" value="Genomic_DNA"/>
</dbReference>
<protein>
    <recommendedName>
        <fullName evidence="3">YkgJ family cysteine cluster protein</fullName>
    </recommendedName>
</protein>
<accession>A0A5C1QGZ6</accession>
<dbReference type="RefSeq" id="WP_149569080.1">
    <property type="nucleotide sequence ID" value="NZ_CP035807.1"/>
</dbReference>
<reference evidence="1 2" key="1">
    <citation type="submission" date="2019-02" db="EMBL/GenBank/DDBJ databases">
        <authorList>
            <person name="Fomenkov A."/>
            <person name="Dubinina G."/>
            <person name="Grabovich M."/>
            <person name="Vincze T."/>
            <person name="Roberts R.J."/>
        </authorList>
    </citation>
    <scope>NUCLEOTIDE SEQUENCE [LARGE SCALE GENOMIC DNA]</scope>
    <source>
        <strain evidence="1 2">P</strain>
    </source>
</reference>